<dbReference type="Proteomes" id="UP000195918">
    <property type="component" value="Unassembled WGS sequence"/>
</dbReference>
<gene>
    <name evidence="1" type="ORF">FM121_04490</name>
</gene>
<dbReference type="AlphaFoldDB" id="A0A1X6WM67"/>
<reference evidence="2" key="1">
    <citation type="submission" date="2017-02" db="EMBL/GenBank/DDBJ databases">
        <authorList>
            <person name="Dridi B."/>
        </authorList>
    </citation>
    <scope>NUCLEOTIDE SEQUENCE [LARGE SCALE GENOMIC DNA]</scope>
    <source>
        <strain evidence="2">bH819</strain>
    </source>
</reference>
<evidence type="ECO:0000313" key="2">
    <source>
        <dbReference type="Proteomes" id="UP000195918"/>
    </source>
</evidence>
<dbReference type="OrthoDB" id="2185058at2"/>
<proteinExistence type="predicted"/>
<protein>
    <submittedName>
        <fullName evidence="1">Uncharacterized protein</fullName>
    </submittedName>
</protein>
<accession>A0A1X6WM67</accession>
<organism evidence="1 2">
    <name type="scientific">Vagococcus fluvialis bH819</name>
    <dbReference type="NCBI Taxonomy" id="1255619"/>
    <lineage>
        <taxon>Bacteria</taxon>
        <taxon>Bacillati</taxon>
        <taxon>Bacillota</taxon>
        <taxon>Bacilli</taxon>
        <taxon>Lactobacillales</taxon>
        <taxon>Enterococcaceae</taxon>
        <taxon>Vagococcus</taxon>
    </lineage>
</organism>
<evidence type="ECO:0000313" key="1">
    <source>
        <dbReference type="EMBL" id="SLM85332.1"/>
    </source>
</evidence>
<name>A0A1X6WM67_9ENTE</name>
<keyword evidence="2" id="KW-1185">Reference proteome</keyword>
<sequence length="122" mass="14172">MFKELQHKLTSTEPQHYLALLNAQNISDYQGYLLFNLANLDNIFYQNLDFLKDDDIWGKEELQNYTVFAQTIDNDYILATTTSVLVIPYSLNKKDSETFDLSINEFLIALENHTLKTTILSL</sequence>
<dbReference type="RefSeq" id="WP_086950968.1">
    <property type="nucleotide sequence ID" value="NZ_FWFD01000008.1"/>
</dbReference>
<dbReference type="EMBL" id="FWFD01000008">
    <property type="protein sequence ID" value="SLM85332.1"/>
    <property type="molecule type" value="Genomic_DNA"/>
</dbReference>